<feature type="active site" description="Charge relay system" evidence="9 10">
    <location>
        <position position="204"/>
    </location>
</feature>
<comment type="cofactor">
    <cofactor evidence="1">
        <name>Ca(2+)</name>
        <dbReference type="ChEBI" id="CHEBI:29108"/>
    </cofactor>
</comment>
<dbReference type="eggNOG" id="COG1404">
    <property type="taxonomic scope" value="Bacteria"/>
</dbReference>
<dbReference type="Gene3D" id="3.40.50.200">
    <property type="entry name" value="Peptidase S8/S53 domain"/>
    <property type="match status" value="1"/>
</dbReference>
<proteinExistence type="inferred from homology"/>
<feature type="active site" description="Charge relay system" evidence="9 10">
    <location>
        <position position="391"/>
    </location>
</feature>
<dbReference type="EMBL" id="CP007739">
    <property type="protein sequence ID" value="AIE58719.1"/>
    <property type="molecule type" value="Genomic_DNA"/>
</dbReference>
<dbReference type="SUPFAM" id="SSF52743">
    <property type="entry name" value="Subtilisin-like"/>
    <property type="match status" value="1"/>
</dbReference>
<keyword evidence="6 10" id="KW-0378">Hydrolase</keyword>
<evidence type="ECO:0000256" key="7">
    <source>
        <dbReference type="ARBA" id="ARBA00022825"/>
    </source>
</evidence>
<name>I3E3V5_BACMM</name>
<dbReference type="InterPro" id="IPR000209">
    <property type="entry name" value="Peptidase_S8/S53_dom"/>
</dbReference>
<comment type="similarity">
    <text evidence="3 10 11">Belongs to the peptidase S8 family.</text>
</comment>
<keyword evidence="8" id="KW-0106">Calcium</keyword>
<dbReference type="GO" id="GO:0006508">
    <property type="term" value="P:proteolysis"/>
    <property type="evidence" value="ECO:0007669"/>
    <property type="project" value="UniProtKB-KW"/>
</dbReference>
<sequence length="453" mass="49871">MGKLSKSLLAISIVILLSIGSIFLLQNDKETTNNPNLENRFQAPSKIQNIKHNKNVLHINSIEMGETIKNHLRNDPSVSLIKHNNKNESHYHKREVTVKFSRHPDNPEIARMTNDINGNVVKYLDSTIVFKSNELSTSELIQYFNSQPDVIFAEPNYIYLQNQISFPNDLLYREQYQWNLPVIQTEAGWDITKGDEKIIIAVVDTGVDLNHPDLRKRLTKGYNVLENNDYPDDDNGHGTHVAGIIASETNNREGIAGITWYNKIMPIKAMGAEGYGSTFDIAKGIIWAADHGAKVINLSLGNYHPSSLMKEAVKYAFEKNAVIISAAGNDNSNHPSFPAAYPEVLGVSAVSYSGQRAPFSNYGDYIDVSAPGVQIPSTYFNKQYAALSGTSMASPHVAGLAGLILSANPNLTNKDVMNIIKSTAYDLGAPGKDNDFGSGLIDVQKALQAVHSK</sequence>
<protein>
    <submittedName>
        <fullName evidence="13">Peptidase S8/S53 subtilisin kexin sedolisin</fullName>
    </submittedName>
</protein>
<evidence type="ECO:0000256" key="2">
    <source>
        <dbReference type="ARBA" id="ARBA00004613"/>
    </source>
</evidence>
<accession>I3E3V5</accession>
<dbReference type="InterPro" id="IPR036852">
    <property type="entry name" value="Peptidase_S8/S53_dom_sf"/>
</dbReference>
<evidence type="ECO:0000256" key="11">
    <source>
        <dbReference type="RuleBase" id="RU003355"/>
    </source>
</evidence>
<evidence type="ECO:0000256" key="1">
    <source>
        <dbReference type="ARBA" id="ARBA00001913"/>
    </source>
</evidence>
<evidence type="ECO:0000256" key="3">
    <source>
        <dbReference type="ARBA" id="ARBA00011073"/>
    </source>
</evidence>
<dbReference type="KEGG" id="bmet:BMMGA3_01145"/>
<dbReference type="Proteomes" id="UP000027602">
    <property type="component" value="Chromosome"/>
</dbReference>
<evidence type="ECO:0000313" key="13">
    <source>
        <dbReference type="EMBL" id="AIE58719.1"/>
    </source>
</evidence>
<dbReference type="CDD" id="cd07484">
    <property type="entry name" value="Peptidases_S8_Thermitase_like"/>
    <property type="match status" value="1"/>
</dbReference>
<evidence type="ECO:0000313" key="14">
    <source>
        <dbReference type="Proteomes" id="UP000027602"/>
    </source>
</evidence>
<feature type="domain" description="Peptidase S8/S53" evidence="12">
    <location>
        <begin position="196"/>
        <end position="439"/>
    </location>
</feature>
<dbReference type="PROSITE" id="PS00138">
    <property type="entry name" value="SUBTILASE_SER"/>
    <property type="match status" value="1"/>
</dbReference>
<evidence type="ECO:0000256" key="6">
    <source>
        <dbReference type="ARBA" id="ARBA00022801"/>
    </source>
</evidence>
<dbReference type="AlphaFoldDB" id="I3E3V5"/>
<dbReference type="PROSITE" id="PS00136">
    <property type="entry name" value="SUBTILASE_ASP"/>
    <property type="match status" value="1"/>
</dbReference>
<reference evidence="13 14" key="1">
    <citation type="journal article" date="2015" name="BMC Genomics">
        <title>Transcriptome analysis of thermophilic methylotrophic Bacillus methanolicus MGA3 using RNA-sequencing provides detailed insights into its previously uncharted transcriptional landscape.</title>
        <authorList>
            <person name="Irla M."/>
            <person name="Neshat A."/>
            <person name="Brautaset T."/>
            <person name="Ruckert C."/>
            <person name="Kalinowski J."/>
            <person name="Wendisch V.F."/>
        </authorList>
    </citation>
    <scope>NUCLEOTIDE SEQUENCE [LARGE SCALE GENOMIC DNA]</scope>
    <source>
        <strain evidence="14">MGA3 / ATCC 53907</strain>
    </source>
</reference>
<keyword evidence="14" id="KW-1185">Reference proteome</keyword>
<dbReference type="InterPro" id="IPR023828">
    <property type="entry name" value="Peptidase_S8_Ser-AS"/>
</dbReference>
<evidence type="ECO:0000256" key="5">
    <source>
        <dbReference type="ARBA" id="ARBA00022670"/>
    </source>
</evidence>
<evidence type="ECO:0000256" key="9">
    <source>
        <dbReference type="PIRSR" id="PIRSR615500-1"/>
    </source>
</evidence>
<dbReference type="RefSeq" id="WP_003348493.1">
    <property type="nucleotide sequence ID" value="NZ_ADWW01000003.1"/>
</dbReference>
<dbReference type="InterPro" id="IPR050131">
    <property type="entry name" value="Peptidase_S8_subtilisin-like"/>
</dbReference>
<dbReference type="PROSITE" id="PS51892">
    <property type="entry name" value="SUBTILASE"/>
    <property type="match status" value="1"/>
</dbReference>
<keyword evidence="5 10" id="KW-0645">Protease</keyword>
<evidence type="ECO:0000256" key="4">
    <source>
        <dbReference type="ARBA" id="ARBA00022525"/>
    </source>
</evidence>
<dbReference type="PRINTS" id="PR00723">
    <property type="entry name" value="SUBTILISIN"/>
</dbReference>
<feature type="active site" description="Charge relay system" evidence="9 10">
    <location>
        <position position="237"/>
    </location>
</feature>
<keyword evidence="4" id="KW-0964">Secreted</keyword>
<dbReference type="PROSITE" id="PS00137">
    <property type="entry name" value="SUBTILASE_HIS"/>
    <property type="match status" value="1"/>
</dbReference>
<keyword evidence="7 10" id="KW-0720">Serine protease</keyword>
<dbReference type="STRING" id="796606.BMMGA3_01145"/>
<organism evidence="13 14">
    <name type="scientific">Bacillus methanolicus (strain MGA3 / ATCC 53907)</name>
    <dbReference type="NCBI Taxonomy" id="796606"/>
    <lineage>
        <taxon>Bacteria</taxon>
        <taxon>Bacillati</taxon>
        <taxon>Bacillota</taxon>
        <taxon>Bacilli</taxon>
        <taxon>Bacillales</taxon>
        <taxon>Bacillaceae</taxon>
        <taxon>Bacillus</taxon>
    </lineage>
</organism>
<dbReference type="InterPro" id="IPR022398">
    <property type="entry name" value="Peptidase_S8_His-AS"/>
</dbReference>
<evidence type="ECO:0000256" key="8">
    <source>
        <dbReference type="ARBA" id="ARBA00022837"/>
    </source>
</evidence>
<dbReference type="Pfam" id="PF00082">
    <property type="entry name" value="Peptidase_S8"/>
    <property type="match status" value="1"/>
</dbReference>
<dbReference type="GO" id="GO:0004252">
    <property type="term" value="F:serine-type endopeptidase activity"/>
    <property type="evidence" value="ECO:0007669"/>
    <property type="project" value="UniProtKB-UniRule"/>
</dbReference>
<dbReference type="PANTHER" id="PTHR43806">
    <property type="entry name" value="PEPTIDASE S8"/>
    <property type="match status" value="1"/>
</dbReference>
<dbReference type="OrthoDB" id="9798386at2"/>
<dbReference type="HOGENOM" id="CLU_011263_15_6_9"/>
<evidence type="ECO:0000256" key="10">
    <source>
        <dbReference type="PROSITE-ProRule" id="PRU01240"/>
    </source>
</evidence>
<dbReference type="InterPro" id="IPR015500">
    <property type="entry name" value="Peptidase_S8_subtilisin-rel"/>
</dbReference>
<gene>
    <name evidence="13" type="ORF">BMMGA3_01145</name>
</gene>
<evidence type="ECO:0000259" key="12">
    <source>
        <dbReference type="Pfam" id="PF00082"/>
    </source>
</evidence>
<dbReference type="PANTHER" id="PTHR43806:SF11">
    <property type="entry name" value="CEREVISIN-RELATED"/>
    <property type="match status" value="1"/>
</dbReference>
<comment type="subcellular location">
    <subcellularLocation>
        <location evidence="2">Secreted</location>
    </subcellularLocation>
</comment>
<dbReference type="GO" id="GO:0005576">
    <property type="term" value="C:extracellular region"/>
    <property type="evidence" value="ECO:0007669"/>
    <property type="project" value="UniProtKB-SubCell"/>
</dbReference>
<dbReference type="InterPro" id="IPR023827">
    <property type="entry name" value="Peptidase_S8_Asp-AS"/>
</dbReference>
<dbReference type="InterPro" id="IPR034084">
    <property type="entry name" value="Thermitase-like_dom"/>
</dbReference>